<evidence type="ECO:0000313" key="6">
    <source>
        <dbReference type="EMBL" id="GIE24350.1"/>
    </source>
</evidence>
<dbReference type="EMBL" id="BOMN01000108">
    <property type="protein sequence ID" value="GIE24350.1"/>
    <property type="molecule type" value="Genomic_DNA"/>
</dbReference>
<dbReference type="CDD" id="cd03141">
    <property type="entry name" value="GATase1_Hsp31_like"/>
    <property type="match status" value="1"/>
</dbReference>
<evidence type="ECO:0000256" key="4">
    <source>
        <dbReference type="SAM" id="MobiDB-lite"/>
    </source>
</evidence>
<evidence type="ECO:0000256" key="2">
    <source>
        <dbReference type="ARBA" id="ARBA00023239"/>
    </source>
</evidence>
<organism evidence="6 7">
    <name type="scientific">Winogradskya humida</name>
    <dbReference type="NCBI Taxonomy" id="113566"/>
    <lineage>
        <taxon>Bacteria</taxon>
        <taxon>Bacillati</taxon>
        <taxon>Actinomycetota</taxon>
        <taxon>Actinomycetes</taxon>
        <taxon>Micromonosporales</taxon>
        <taxon>Micromonosporaceae</taxon>
        <taxon>Winogradskya</taxon>
    </lineage>
</organism>
<dbReference type="SUPFAM" id="SSF52317">
    <property type="entry name" value="Class I glutamine amidotransferase-like"/>
    <property type="match status" value="1"/>
</dbReference>
<gene>
    <name evidence="6" type="ORF">Ahu01nite_074520</name>
</gene>
<keyword evidence="2" id="KW-0456">Lyase</keyword>
<feature type="domain" description="DJ-1/PfpI" evidence="5">
    <location>
        <begin position="28"/>
        <end position="142"/>
    </location>
</feature>
<evidence type="ECO:0000259" key="5">
    <source>
        <dbReference type="Pfam" id="PF01965"/>
    </source>
</evidence>
<dbReference type="InterPro" id="IPR029062">
    <property type="entry name" value="Class_I_gatase-like"/>
</dbReference>
<dbReference type="Pfam" id="PF01965">
    <property type="entry name" value="DJ-1_PfpI"/>
    <property type="match status" value="1"/>
</dbReference>
<keyword evidence="1" id="KW-0346">Stress response</keyword>
<dbReference type="Proteomes" id="UP000603200">
    <property type="component" value="Unassembled WGS sequence"/>
</dbReference>
<comment type="similarity">
    <text evidence="3">Belongs to the peptidase C56 family. HSP31-like subfamily.</text>
</comment>
<dbReference type="InterPro" id="IPR002818">
    <property type="entry name" value="DJ-1/PfpI"/>
</dbReference>
<evidence type="ECO:0000313" key="7">
    <source>
        <dbReference type="Proteomes" id="UP000603200"/>
    </source>
</evidence>
<proteinExistence type="inferred from homology"/>
<keyword evidence="7" id="KW-1185">Reference proteome</keyword>
<comment type="caution">
    <text evidence="6">The sequence shown here is derived from an EMBL/GenBank/DDBJ whole genome shotgun (WGS) entry which is preliminary data.</text>
</comment>
<protein>
    <recommendedName>
        <fullName evidence="5">DJ-1/PfpI domain-containing protein</fullName>
    </recommendedName>
</protein>
<dbReference type="PANTHER" id="PTHR48094:SF11">
    <property type="entry name" value="GLUTATHIONE-INDEPENDENT GLYOXALASE HSP31-RELATED"/>
    <property type="match status" value="1"/>
</dbReference>
<feature type="region of interest" description="Disordered" evidence="4">
    <location>
        <begin position="191"/>
        <end position="235"/>
    </location>
</feature>
<evidence type="ECO:0000256" key="1">
    <source>
        <dbReference type="ARBA" id="ARBA00023016"/>
    </source>
</evidence>
<dbReference type="PANTHER" id="PTHR48094">
    <property type="entry name" value="PROTEIN/NUCLEIC ACID DEGLYCASE DJ-1-RELATED"/>
    <property type="match status" value="1"/>
</dbReference>
<accession>A0ABQ4A0F9</accession>
<dbReference type="Gene3D" id="3.40.50.880">
    <property type="match status" value="1"/>
</dbReference>
<name>A0ABQ4A0F9_9ACTN</name>
<reference evidence="6 7" key="1">
    <citation type="submission" date="2021-01" db="EMBL/GenBank/DDBJ databases">
        <title>Whole genome shotgun sequence of Actinoplanes humidus NBRC 14915.</title>
        <authorList>
            <person name="Komaki H."/>
            <person name="Tamura T."/>
        </authorList>
    </citation>
    <scope>NUCLEOTIDE SEQUENCE [LARGE SCALE GENOMIC DNA]</scope>
    <source>
        <strain evidence="6 7">NBRC 14915</strain>
    </source>
</reference>
<sequence>MTKILFIMTAAATWTLKDGTKHPTGFWAEEAVTPYELFKQAGHEIVVATPGGVVSPVDESSLADDNAALRDVIAKAPEFQNPIALTDVHLDDYAAVYVPGGHGPMEDLAVDPTSGALLATAVRAGTPVAVVCHGPAALLAAVDETGTNAFAGYRITAFTNEEETQAGNATQAPWLLEDRLTAAGLDVRTAAPWAPPHRNRPQPRHRPEPRLLRRGSKGPPGPAVLTRPPLPSRRGLPYAGSGFLPARVSRRFGPPAGLILPPVREGRRPRRGRFLVAR</sequence>
<dbReference type="InterPro" id="IPR050325">
    <property type="entry name" value="Prot/Nucl_acid_deglycase"/>
</dbReference>
<evidence type="ECO:0000256" key="3">
    <source>
        <dbReference type="ARBA" id="ARBA00038493"/>
    </source>
</evidence>